<dbReference type="InterPro" id="IPR036259">
    <property type="entry name" value="MFS_trans_sf"/>
</dbReference>
<evidence type="ECO:0000256" key="2">
    <source>
        <dbReference type="SAM" id="Phobius"/>
    </source>
</evidence>
<feature type="transmembrane region" description="Helical" evidence="2">
    <location>
        <begin position="109"/>
        <end position="129"/>
    </location>
</feature>
<gene>
    <name evidence="3" type="ORF">ACFO5Q_08125</name>
</gene>
<dbReference type="SUPFAM" id="SSF103473">
    <property type="entry name" value="MFS general substrate transporter"/>
    <property type="match status" value="1"/>
</dbReference>
<feature type="transmembrane region" description="Helical" evidence="2">
    <location>
        <begin position="83"/>
        <end position="103"/>
    </location>
</feature>
<evidence type="ECO:0000313" key="4">
    <source>
        <dbReference type="Proteomes" id="UP001595776"/>
    </source>
</evidence>
<keyword evidence="2" id="KW-1133">Transmembrane helix</keyword>
<feature type="transmembrane region" description="Helical" evidence="2">
    <location>
        <begin position="180"/>
        <end position="202"/>
    </location>
</feature>
<protein>
    <submittedName>
        <fullName evidence="3">MFS transporter</fullName>
    </submittedName>
</protein>
<dbReference type="PANTHER" id="PTHR11328:SF24">
    <property type="entry name" value="MAJOR FACILITATOR SUPERFAMILY (MFS) PROFILE DOMAIN-CONTAINING PROTEIN"/>
    <property type="match status" value="1"/>
</dbReference>
<dbReference type="InterPro" id="IPR039672">
    <property type="entry name" value="MFS_2"/>
</dbReference>
<feature type="transmembrane region" description="Helical" evidence="2">
    <location>
        <begin position="21"/>
        <end position="39"/>
    </location>
</feature>
<feature type="transmembrane region" description="Helical" evidence="2">
    <location>
        <begin position="364"/>
        <end position="387"/>
    </location>
</feature>
<dbReference type="EMBL" id="JBHSCR010000005">
    <property type="protein sequence ID" value="MFC4347806.1"/>
    <property type="molecule type" value="Genomic_DNA"/>
</dbReference>
<feature type="transmembrane region" description="Helical" evidence="2">
    <location>
        <begin position="323"/>
        <end position="343"/>
    </location>
</feature>
<feature type="transmembrane region" description="Helical" evidence="2">
    <location>
        <begin position="298"/>
        <end position="317"/>
    </location>
</feature>
<accession>A0ABV8UAI3</accession>
<keyword evidence="2" id="KW-0472">Membrane</keyword>
<dbReference type="CDD" id="cd17332">
    <property type="entry name" value="MFS_MelB_like"/>
    <property type="match status" value="1"/>
</dbReference>
<feature type="transmembrane region" description="Helical" evidence="2">
    <location>
        <begin position="270"/>
        <end position="291"/>
    </location>
</feature>
<feature type="transmembrane region" description="Helical" evidence="2">
    <location>
        <begin position="233"/>
        <end position="258"/>
    </location>
</feature>
<reference evidence="4" key="1">
    <citation type="journal article" date="2019" name="Int. J. Syst. Evol. Microbiol.">
        <title>The Global Catalogue of Microorganisms (GCM) 10K type strain sequencing project: providing services to taxonomists for standard genome sequencing and annotation.</title>
        <authorList>
            <consortium name="The Broad Institute Genomics Platform"/>
            <consortium name="The Broad Institute Genome Sequencing Center for Infectious Disease"/>
            <person name="Wu L."/>
            <person name="Ma J."/>
        </authorList>
    </citation>
    <scope>NUCLEOTIDE SEQUENCE [LARGE SCALE GENOMIC DNA]</scope>
    <source>
        <strain evidence="4">CGMCC 1.15304</strain>
    </source>
</reference>
<dbReference type="Gene3D" id="1.20.1250.20">
    <property type="entry name" value="MFS general substrate transporter like domains"/>
    <property type="match status" value="2"/>
</dbReference>
<dbReference type="Proteomes" id="UP001595776">
    <property type="component" value="Unassembled WGS sequence"/>
</dbReference>
<evidence type="ECO:0000256" key="1">
    <source>
        <dbReference type="ARBA" id="ARBA00009617"/>
    </source>
</evidence>
<organism evidence="3 4">
    <name type="scientific">Kordiimonas lipolytica</name>
    <dbReference type="NCBI Taxonomy" id="1662421"/>
    <lineage>
        <taxon>Bacteria</taxon>
        <taxon>Pseudomonadati</taxon>
        <taxon>Pseudomonadota</taxon>
        <taxon>Alphaproteobacteria</taxon>
        <taxon>Kordiimonadales</taxon>
        <taxon>Kordiimonadaceae</taxon>
        <taxon>Kordiimonas</taxon>
    </lineage>
</organism>
<feature type="transmembrane region" description="Helical" evidence="2">
    <location>
        <begin position="407"/>
        <end position="429"/>
    </location>
</feature>
<comment type="caution">
    <text evidence="3">The sequence shown here is derived from an EMBL/GenBank/DDBJ whole genome shotgun (WGS) entry which is preliminary data.</text>
</comment>
<proteinExistence type="inferred from homology"/>
<dbReference type="RefSeq" id="WP_068152343.1">
    <property type="nucleotide sequence ID" value="NZ_JBHSCR010000005.1"/>
</dbReference>
<dbReference type="NCBIfam" id="TIGR00792">
    <property type="entry name" value="gph"/>
    <property type="match status" value="1"/>
</dbReference>
<feature type="transmembrane region" description="Helical" evidence="2">
    <location>
        <begin position="150"/>
        <end position="168"/>
    </location>
</feature>
<dbReference type="InterPro" id="IPR001927">
    <property type="entry name" value="Na/Gal_symport"/>
</dbReference>
<evidence type="ECO:0000313" key="3">
    <source>
        <dbReference type="EMBL" id="MFC4347806.1"/>
    </source>
</evidence>
<keyword evidence="4" id="KW-1185">Reference proteome</keyword>
<dbReference type="PANTHER" id="PTHR11328">
    <property type="entry name" value="MAJOR FACILITATOR SUPERFAMILY DOMAIN-CONTAINING PROTEIN"/>
    <property type="match status" value="1"/>
</dbReference>
<dbReference type="Pfam" id="PF13347">
    <property type="entry name" value="MFS_2"/>
    <property type="match status" value="1"/>
</dbReference>
<sequence>MNQKAARQEWKSFLGYGSGDYALNLFWQSVGFYLFFFYTDVVGVPPEVVGTIFLIGMVWDAATDPVMGYLAERTKGRWGPYRPYLLLGAVPLGISFALLFTPVQFADSFWQAAYILATLLLFRTCYTLVSIPYSALSARVTRASNGRTRLAAIRMYCGFLGGVSITAFAKWLQQSMADDIAFSVMGYSAAIVGIVVLWICFFSTRHTLREDLPDRHPSAIGESLSAILHNGPFLLLVGGIMLVTVANTIIGQSVLYFFESQIGDRAPGNTAIFIMSGAGLFCIPFWAYIALKIGKRNAWLAGSVIASIGLALLFGGVGNDAALALGAMVVVTLGLSSYSVIFWSMLPDTIEYGEFKSMVQNESLLIGVASSFQKISIGLSAFALGHLLNIVGYQADTPLMANTADGIRHIFTLIPMAALVLSGLLIFFYPITAKLHGEIVSAIKARNTS</sequence>
<feature type="transmembrane region" description="Helical" evidence="2">
    <location>
        <begin position="51"/>
        <end position="71"/>
    </location>
</feature>
<comment type="similarity">
    <text evidence="1">Belongs to the sodium:galactoside symporter (TC 2.A.2) family.</text>
</comment>
<name>A0ABV8UAI3_9PROT</name>
<keyword evidence="2" id="KW-0812">Transmembrane</keyword>